<dbReference type="Gene3D" id="1.10.10.10">
    <property type="entry name" value="Winged helix-like DNA-binding domain superfamily/Winged helix DNA-binding domain"/>
    <property type="match status" value="1"/>
</dbReference>
<dbReference type="EMBL" id="JARPXM010000068">
    <property type="protein sequence ID" value="MDT2540571.1"/>
    <property type="molecule type" value="Genomic_DNA"/>
</dbReference>
<evidence type="ECO:0000313" key="3">
    <source>
        <dbReference type="EMBL" id="MDT2540571.1"/>
    </source>
</evidence>
<dbReference type="InterPro" id="IPR055247">
    <property type="entry name" value="InsJ-like_HTH"/>
</dbReference>
<evidence type="ECO:0000259" key="2">
    <source>
        <dbReference type="Pfam" id="PF13518"/>
    </source>
</evidence>
<comment type="caution">
    <text evidence="3">The sequence shown here is derived from an EMBL/GenBank/DDBJ whole genome shotgun (WGS) entry which is preliminary data.</text>
</comment>
<dbReference type="RefSeq" id="WP_311807488.1">
    <property type="nucleotide sequence ID" value="NZ_JARPXM010000068.1"/>
</dbReference>
<organism evidence="3 4">
    <name type="scientific">Enterococcus raffinosus</name>
    <dbReference type="NCBI Taxonomy" id="71452"/>
    <lineage>
        <taxon>Bacteria</taxon>
        <taxon>Bacillati</taxon>
        <taxon>Bacillota</taxon>
        <taxon>Bacilli</taxon>
        <taxon>Lactobacillales</taxon>
        <taxon>Enterococcaceae</taxon>
        <taxon>Enterococcus</taxon>
    </lineage>
</organism>
<feature type="non-terminal residue" evidence="3">
    <location>
        <position position="1"/>
    </location>
</feature>
<dbReference type="InterPro" id="IPR009057">
    <property type="entry name" value="Homeodomain-like_sf"/>
</dbReference>
<feature type="region of interest" description="Disordered" evidence="1">
    <location>
        <begin position="50"/>
        <end position="72"/>
    </location>
</feature>
<sequence length="105" mass="12782">QTKKFSLEERVEMVLYCIANDYDYSRTAVKYQVKYANLYNWVKRYEKKGKAGLEDRRGQRKAKQESRTPEEDAQIRIAQLEEQVKYQQMEIDLLKKVKELERRDR</sequence>
<feature type="domain" description="Insertion element IS150 protein InsJ-like helix-turn-helix" evidence="2">
    <location>
        <begin position="9"/>
        <end position="61"/>
    </location>
</feature>
<reference evidence="3" key="1">
    <citation type="submission" date="2023-03" db="EMBL/GenBank/DDBJ databases">
        <authorList>
            <person name="Shen W."/>
            <person name="Cai J."/>
        </authorList>
    </citation>
    <scope>NUCLEOTIDE SEQUENCE</scope>
    <source>
        <strain evidence="3">B646-2</strain>
    </source>
</reference>
<dbReference type="Pfam" id="PF13518">
    <property type="entry name" value="HTH_28"/>
    <property type="match status" value="1"/>
</dbReference>
<dbReference type="InterPro" id="IPR036388">
    <property type="entry name" value="WH-like_DNA-bd_sf"/>
</dbReference>
<dbReference type="SUPFAM" id="SSF46689">
    <property type="entry name" value="Homeodomain-like"/>
    <property type="match status" value="1"/>
</dbReference>
<name>A0AAW8T2C1_9ENTE</name>
<evidence type="ECO:0000256" key="1">
    <source>
        <dbReference type="SAM" id="MobiDB-lite"/>
    </source>
</evidence>
<evidence type="ECO:0000313" key="4">
    <source>
        <dbReference type="Proteomes" id="UP001249240"/>
    </source>
</evidence>
<accession>A0AAW8T2C1</accession>
<dbReference type="Proteomes" id="UP001249240">
    <property type="component" value="Unassembled WGS sequence"/>
</dbReference>
<protein>
    <submittedName>
        <fullName evidence="3">Helix-turn-helix domain-containing protein</fullName>
    </submittedName>
</protein>
<dbReference type="AlphaFoldDB" id="A0AAW8T2C1"/>
<proteinExistence type="predicted"/>
<gene>
    <name evidence="3" type="ORF">P7D78_20920</name>
</gene>